<feature type="compositionally biased region" description="Polar residues" evidence="1">
    <location>
        <begin position="39"/>
        <end position="59"/>
    </location>
</feature>
<comment type="caution">
    <text evidence="2">The sequence shown here is derived from an EMBL/GenBank/DDBJ whole genome shotgun (WGS) entry which is preliminary data.</text>
</comment>
<protein>
    <submittedName>
        <fullName evidence="2">Uncharacterized protein</fullName>
    </submittedName>
</protein>
<name>A0A8T0S2I7_PANVG</name>
<feature type="region of interest" description="Disordered" evidence="1">
    <location>
        <begin position="39"/>
        <end position="109"/>
    </location>
</feature>
<reference evidence="2 3" key="1">
    <citation type="submission" date="2020-05" db="EMBL/GenBank/DDBJ databases">
        <title>WGS assembly of Panicum virgatum.</title>
        <authorList>
            <person name="Lovell J.T."/>
            <person name="Jenkins J."/>
            <person name="Shu S."/>
            <person name="Juenger T.E."/>
            <person name="Schmutz J."/>
        </authorList>
    </citation>
    <scope>NUCLEOTIDE SEQUENCE [LARGE SCALE GENOMIC DNA]</scope>
    <source>
        <strain evidence="3">cv. AP13</strain>
    </source>
</reference>
<sequence length="109" mass="11405">MPPSGSILPNTNKKTNIRISRGPSVFPISFMVAASPNRMESNLRPTHPQAHTSEESTYPASIAEGMSAPPCRGPLRRGGLGPSAGRGEGVRRRQWGAGGVRAGRSSALG</sequence>
<feature type="compositionally biased region" description="Gly residues" evidence="1">
    <location>
        <begin position="76"/>
        <end position="87"/>
    </location>
</feature>
<dbReference type="EMBL" id="CM029046">
    <property type="protein sequence ID" value="KAG2591006.1"/>
    <property type="molecule type" value="Genomic_DNA"/>
</dbReference>
<feature type="compositionally biased region" description="Polar residues" evidence="1">
    <location>
        <begin position="7"/>
        <end position="18"/>
    </location>
</feature>
<gene>
    <name evidence="2" type="ORF">PVAP13_5NG451580</name>
</gene>
<feature type="region of interest" description="Disordered" evidence="1">
    <location>
        <begin position="1"/>
        <end position="20"/>
    </location>
</feature>
<evidence type="ECO:0000256" key="1">
    <source>
        <dbReference type="SAM" id="MobiDB-lite"/>
    </source>
</evidence>
<dbReference type="Proteomes" id="UP000823388">
    <property type="component" value="Chromosome 5N"/>
</dbReference>
<evidence type="ECO:0000313" key="2">
    <source>
        <dbReference type="EMBL" id="KAG2591006.1"/>
    </source>
</evidence>
<keyword evidence="3" id="KW-1185">Reference proteome</keyword>
<dbReference type="AlphaFoldDB" id="A0A8T0S2I7"/>
<evidence type="ECO:0000313" key="3">
    <source>
        <dbReference type="Proteomes" id="UP000823388"/>
    </source>
</evidence>
<accession>A0A8T0S2I7</accession>
<proteinExistence type="predicted"/>
<organism evidence="2 3">
    <name type="scientific">Panicum virgatum</name>
    <name type="common">Blackwell switchgrass</name>
    <dbReference type="NCBI Taxonomy" id="38727"/>
    <lineage>
        <taxon>Eukaryota</taxon>
        <taxon>Viridiplantae</taxon>
        <taxon>Streptophyta</taxon>
        <taxon>Embryophyta</taxon>
        <taxon>Tracheophyta</taxon>
        <taxon>Spermatophyta</taxon>
        <taxon>Magnoliopsida</taxon>
        <taxon>Liliopsida</taxon>
        <taxon>Poales</taxon>
        <taxon>Poaceae</taxon>
        <taxon>PACMAD clade</taxon>
        <taxon>Panicoideae</taxon>
        <taxon>Panicodae</taxon>
        <taxon>Paniceae</taxon>
        <taxon>Panicinae</taxon>
        <taxon>Panicum</taxon>
        <taxon>Panicum sect. Hiantes</taxon>
    </lineage>
</organism>